<comment type="caution">
    <text evidence="2">The sequence shown here is derived from an EMBL/GenBank/DDBJ whole genome shotgun (WGS) entry which is preliminary data.</text>
</comment>
<accession>A0A402A8M8</accession>
<evidence type="ECO:0000313" key="2">
    <source>
        <dbReference type="EMBL" id="GCE15448.1"/>
    </source>
</evidence>
<sequence length="148" mass="15849">MSLIARAQPEDVQAVLTLLTRCGLPQAGLSNALESLLIAREGHQIVGCAALELYGSVALLRSVAVDPLSRSSGLGHQMVEAQLAYARTHGIGQIYLLTETAIEYFPRFGFQLIERSAVAPAIRTSVEWEVACPQSAHVMVVQLGTGHV</sequence>
<dbReference type="PROSITE" id="PS51186">
    <property type="entry name" value="GNAT"/>
    <property type="match status" value="1"/>
</dbReference>
<dbReference type="Gene3D" id="3.40.630.30">
    <property type="match status" value="1"/>
</dbReference>
<reference evidence="3" key="1">
    <citation type="submission" date="2018-12" db="EMBL/GenBank/DDBJ databases">
        <title>Tengunoibacter tsumagoiensis gen. nov., sp. nov., Dictyobacter kobayashii sp. nov., D. alpinus sp. nov., and D. joshuensis sp. nov. and description of Dictyobacteraceae fam. nov. within the order Ktedonobacterales isolated from Tengu-no-mugimeshi.</title>
        <authorList>
            <person name="Wang C.M."/>
            <person name="Zheng Y."/>
            <person name="Sakai Y."/>
            <person name="Toyoda A."/>
            <person name="Minakuchi Y."/>
            <person name="Abe K."/>
            <person name="Yokota A."/>
            <person name="Yabe S."/>
        </authorList>
    </citation>
    <scope>NUCLEOTIDE SEQUENCE [LARGE SCALE GENOMIC DNA]</scope>
    <source>
        <strain evidence="3">Uno3</strain>
    </source>
</reference>
<gene>
    <name evidence="2" type="ORF">KTT_53070</name>
</gene>
<dbReference type="InterPro" id="IPR016181">
    <property type="entry name" value="Acyl_CoA_acyltransferase"/>
</dbReference>
<feature type="domain" description="N-acetyltransferase" evidence="1">
    <location>
        <begin position="2"/>
        <end position="133"/>
    </location>
</feature>
<protein>
    <recommendedName>
        <fullName evidence="1">N-acetyltransferase domain-containing protein</fullName>
    </recommendedName>
</protein>
<dbReference type="InterPro" id="IPR000182">
    <property type="entry name" value="GNAT_dom"/>
</dbReference>
<dbReference type="EMBL" id="BIFR01000002">
    <property type="protein sequence ID" value="GCE15448.1"/>
    <property type="molecule type" value="Genomic_DNA"/>
</dbReference>
<dbReference type="AlphaFoldDB" id="A0A402A8M8"/>
<name>A0A402A8M8_9CHLR</name>
<dbReference type="NCBIfam" id="NF040501">
    <property type="entry name" value="resist_ArsN2"/>
    <property type="match status" value="1"/>
</dbReference>
<organism evidence="2 3">
    <name type="scientific">Tengunoibacter tsumagoiensis</name>
    <dbReference type="NCBI Taxonomy" id="2014871"/>
    <lineage>
        <taxon>Bacteria</taxon>
        <taxon>Bacillati</taxon>
        <taxon>Chloroflexota</taxon>
        <taxon>Ktedonobacteria</taxon>
        <taxon>Ktedonobacterales</taxon>
        <taxon>Dictyobacteraceae</taxon>
        <taxon>Tengunoibacter</taxon>
    </lineage>
</organism>
<dbReference type="OrthoDB" id="5197788at2"/>
<dbReference type="RefSeq" id="WP_126582908.1">
    <property type="nucleotide sequence ID" value="NZ_BIFR01000002.1"/>
</dbReference>
<proteinExistence type="predicted"/>
<evidence type="ECO:0000313" key="3">
    <source>
        <dbReference type="Proteomes" id="UP000287352"/>
    </source>
</evidence>
<dbReference type="CDD" id="cd04301">
    <property type="entry name" value="NAT_SF"/>
    <property type="match status" value="1"/>
</dbReference>
<dbReference type="Proteomes" id="UP000287352">
    <property type="component" value="Unassembled WGS sequence"/>
</dbReference>
<keyword evidence="3" id="KW-1185">Reference proteome</keyword>
<dbReference type="GO" id="GO:0016747">
    <property type="term" value="F:acyltransferase activity, transferring groups other than amino-acyl groups"/>
    <property type="evidence" value="ECO:0007669"/>
    <property type="project" value="InterPro"/>
</dbReference>
<evidence type="ECO:0000259" key="1">
    <source>
        <dbReference type="PROSITE" id="PS51186"/>
    </source>
</evidence>
<dbReference type="SUPFAM" id="SSF55729">
    <property type="entry name" value="Acyl-CoA N-acyltransferases (Nat)"/>
    <property type="match status" value="1"/>
</dbReference>
<dbReference type="Pfam" id="PF13508">
    <property type="entry name" value="Acetyltransf_7"/>
    <property type="match status" value="1"/>
</dbReference>